<sequence length="120" mass="14305">MKNSQENRKCLTCNEKVVGRIDKKFCSDYCRNSYNNNVHKDSKNLIRNTNNRLRKNYKILTELNISGKTKVSRRTLFDKGFDFKFITSLYVTKTGNTYYYVYDQGYLILENELFLLVKQD</sequence>
<dbReference type="AlphaFoldDB" id="A0A2H1YJN0"/>
<evidence type="ECO:0000313" key="2">
    <source>
        <dbReference type="Proteomes" id="UP000234211"/>
    </source>
</evidence>
<dbReference type="OrthoDB" id="5187906at2"/>
<dbReference type="Proteomes" id="UP000234211">
    <property type="component" value="Unassembled WGS sequence"/>
</dbReference>
<organism evidence="1 2">
    <name type="scientific">Tenacibaculum piscium</name>
    <dbReference type="NCBI Taxonomy" id="1458515"/>
    <lineage>
        <taxon>Bacteria</taxon>
        <taxon>Pseudomonadati</taxon>
        <taxon>Bacteroidota</taxon>
        <taxon>Flavobacteriia</taxon>
        <taxon>Flavobacteriales</taxon>
        <taxon>Flavobacteriaceae</taxon>
        <taxon>Tenacibaculum</taxon>
    </lineage>
</organism>
<name>A0A2H1YJN0_9FLAO</name>
<dbReference type="GeneID" id="86943008"/>
<evidence type="ECO:0000313" key="1">
    <source>
        <dbReference type="EMBL" id="SOS75709.1"/>
    </source>
</evidence>
<evidence type="ECO:0008006" key="3">
    <source>
        <dbReference type="Google" id="ProtNLM"/>
    </source>
</evidence>
<keyword evidence="2" id="KW-1185">Reference proteome</keyword>
<protein>
    <recommendedName>
        <fullName evidence="3">DUF2116 family Zn-ribbon domain-containing protein</fullName>
    </recommendedName>
</protein>
<proteinExistence type="predicted"/>
<gene>
    <name evidence="1" type="ORF">TNO020_70014</name>
</gene>
<dbReference type="RefSeq" id="WP_101918342.1">
    <property type="nucleotide sequence ID" value="NZ_JAFMUR010000002.1"/>
</dbReference>
<accession>A0A2H1YJN0</accession>
<dbReference type="EMBL" id="OENF01000042">
    <property type="protein sequence ID" value="SOS75709.1"/>
    <property type="molecule type" value="Genomic_DNA"/>
</dbReference>
<reference evidence="2" key="1">
    <citation type="submission" date="2017-11" db="EMBL/GenBank/DDBJ databases">
        <authorList>
            <person name="Duchaud E."/>
        </authorList>
    </citation>
    <scope>NUCLEOTIDE SEQUENCE [LARGE SCALE GENOMIC DNA]</scope>
    <source>
        <strain evidence="2">Tenacibaculum sp. TNO020</strain>
    </source>
</reference>